<evidence type="ECO:0000256" key="1">
    <source>
        <dbReference type="SAM" id="MobiDB-lite"/>
    </source>
</evidence>
<reference evidence="2 3" key="1">
    <citation type="submission" date="2024-09" db="EMBL/GenBank/DDBJ databases">
        <title>Chromosome-scale assembly of Riccia fluitans.</title>
        <authorList>
            <person name="Paukszto L."/>
            <person name="Sawicki J."/>
            <person name="Karawczyk K."/>
            <person name="Piernik-Szablinska J."/>
            <person name="Szczecinska M."/>
            <person name="Mazdziarz M."/>
        </authorList>
    </citation>
    <scope>NUCLEOTIDE SEQUENCE [LARGE SCALE GENOMIC DNA]</scope>
    <source>
        <strain evidence="2">Rf_01</strain>
        <tissue evidence="2">Aerial parts of the thallus</tissue>
    </source>
</reference>
<name>A0ABD1YLZ8_9MARC</name>
<feature type="region of interest" description="Disordered" evidence="1">
    <location>
        <begin position="1"/>
        <end position="32"/>
    </location>
</feature>
<dbReference type="EMBL" id="JBHFFA010000004">
    <property type="protein sequence ID" value="KAL2631804.1"/>
    <property type="molecule type" value="Genomic_DNA"/>
</dbReference>
<organism evidence="2 3">
    <name type="scientific">Riccia fluitans</name>
    <dbReference type="NCBI Taxonomy" id="41844"/>
    <lineage>
        <taxon>Eukaryota</taxon>
        <taxon>Viridiplantae</taxon>
        <taxon>Streptophyta</taxon>
        <taxon>Embryophyta</taxon>
        <taxon>Marchantiophyta</taxon>
        <taxon>Marchantiopsida</taxon>
        <taxon>Marchantiidae</taxon>
        <taxon>Marchantiales</taxon>
        <taxon>Ricciaceae</taxon>
        <taxon>Riccia</taxon>
    </lineage>
</organism>
<gene>
    <name evidence="2" type="ORF">R1flu_016490</name>
</gene>
<dbReference type="AlphaFoldDB" id="A0ABD1YLZ8"/>
<evidence type="ECO:0000313" key="3">
    <source>
        <dbReference type="Proteomes" id="UP001605036"/>
    </source>
</evidence>
<sequence>METRMRRQGTTKPRAVASKQRRLLHAEPTEHREQTRGLAYNVNPIIPSSLLHHRKAFLPTQIARRLAMQEGTTIVHKDFPCMRWIAVVMCMESLL</sequence>
<evidence type="ECO:0000313" key="2">
    <source>
        <dbReference type="EMBL" id="KAL2631804.1"/>
    </source>
</evidence>
<accession>A0ABD1YLZ8</accession>
<dbReference type="Proteomes" id="UP001605036">
    <property type="component" value="Unassembled WGS sequence"/>
</dbReference>
<protein>
    <submittedName>
        <fullName evidence="2">Uncharacterized protein</fullName>
    </submittedName>
</protein>
<comment type="caution">
    <text evidence="2">The sequence shown here is derived from an EMBL/GenBank/DDBJ whole genome shotgun (WGS) entry which is preliminary data.</text>
</comment>
<keyword evidence="3" id="KW-1185">Reference proteome</keyword>
<proteinExistence type="predicted"/>